<dbReference type="PANTHER" id="PTHR47518:SF10">
    <property type="entry name" value="G PROTEIN-COUPLED RECEPTOR-RELATED"/>
    <property type="match status" value="1"/>
</dbReference>
<dbReference type="InterPro" id="IPR004151">
    <property type="entry name" value="7TM_GPCR_serpentine_rcpt_Sre"/>
</dbReference>
<dbReference type="EMBL" id="BTRK01000004">
    <property type="protein sequence ID" value="GMR50672.1"/>
    <property type="molecule type" value="Genomic_DNA"/>
</dbReference>
<feature type="transmembrane region" description="Helical" evidence="2">
    <location>
        <begin position="239"/>
        <end position="258"/>
    </location>
</feature>
<dbReference type="Pfam" id="PF03125">
    <property type="entry name" value="Sre"/>
    <property type="match status" value="1"/>
</dbReference>
<name>A0AAN5CU80_9BILA</name>
<proteinExistence type="inferred from homology"/>
<feature type="transmembrane region" description="Helical" evidence="2">
    <location>
        <begin position="206"/>
        <end position="227"/>
    </location>
</feature>
<dbReference type="GO" id="GO:0007606">
    <property type="term" value="P:sensory perception of chemical stimulus"/>
    <property type="evidence" value="ECO:0007669"/>
    <property type="project" value="InterPro"/>
</dbReference>
<keyword evidence="2" id="KW-0472">Membrane</keyword>
<feature type="transmembrane region" description="Helical" evidence="2">
    <location>
        <begin position="50"/>
        <end position="68"/>
    </location>
</feature>
<keyword evidence="4" id="KW-1185">Reference proteome</keyword>
<feature type="non-terminal residue" evidence="3">
    <location>
        <position position="1"/>
    </location>
</feature>
<feature type="transmembrane region" description="Helical" evidence="2">
    <location>
        <begin position="17"/>
        <end position="38"/>
    </location>
</feature>
<feature type="transmembrane region" description="Helical" evidence="2">
    <location>
        <begin position="148"/>
        <end position="168"/>
    </location>
</feature>
<gene>
    <name evidence="3" type="ORF">PMAYCL1PPCAC_20867</name>
</gene>
<dbReference type="Proteomes" id="UP001328107">
    <property type="component" value="Unassembled WGS sequence"/>
</dbReference>
<evidence type="ECO:0000256" key="1">
    <source>
        <dbReference type="ARBA" id="ARBA00006803"/>
    </source>
</evidence>
<feature type="non-terminal residue" evidence="3">
    <location>
        <position position="307"/>
    </location>
</feature>
<keyword evidence="2" id="KW-1133">Transmembrane helix</keyword>
<keyword evidence="2" id="KW-0812">Transmembrane</keyword>
<protein>
    <recommendedName>
        <fullName evidence="5">G protein-coupled receptor</fullName>
    </recommendedName>
</protein>
<feature type="transmembrane region" description="Helical" evidence="2">
    <location>
        <begin position="88"/>
        <end position="106"/>
    </location>
</feature>
<comment type="caution">
    <text evidence="3">The sequence shown here is derived from an EMBL/GenBank/DDBJ whole genome shotgun (WGS) entry which is preliminary data.</text>
</comment>
<dbReference type="GO" id="GO:0016020">
    <property type="term" value="C:membrane"/>
    <property type="evidence" value="ECO:0007669"/>
    <property type="project" value="InterPro"/>
</dbReference>
<evidence type="ECO:0008006" key="5">
    <source>
        <dbReference type="Google" id="ProtNLM"/>
    </source>
</evidence>
<dbReference type="PANTHER" id="PTHR47518">
    <property type="entry name" value="SERPENTINE RECEPTOR CLASS EPSILON-13-RELATED"/>
    <property type="match status" value="1"/>
</dbReference>
<comment type="similarity">
    <text evidence="1">Belongs to the nematode receptor-like protein sre family.</text>
</comment>
<evidence type="ECO:0000313" key="3">
    <source>
        <dbReference type="EMBL" id="GMR50672.1"/>
    </source>
</evidence>
<organism evidence="3 4">
    <name type="scientific">Pristionchus mayeri</name>
    <dbReference type="NCBI Taxonomy" id="1317129"/>
    <lineage>
        <taxon>Eukaryota</taxon>
        <taxon>Metazoa</taxon>
        <taxon>Ecdysozoa</taxon>
        <taxon>Nematoda</taxon>
        <taxon>Chromadorea</taxon>
        <taxon>Rhabditida</taxon>
        <taxon>Rhabditina</taxon>
        <taxon>Diplogasteromorpha</taxon>
        <taxon>Diplogasteroidea</taxon>
        <taxon>Neodiplogasteridae</taxon>
        <taxon>Pristionchus</taxon>
    </lineage>
</organism>
<dbReference type="InterPro" id="IPR052854">
    <property type="entry name" value="Serpentine_rcpt_epsilon"/>
</dbReference>
<reference evidence="4" key="1">
    <citation type="submission" date="2022-10" db="EMBL/GenBank/DDBJ databases">
        <title>Genome assembly of Pristionchus species.</title>
        <authorList>
            <person name="Yoshida K."/>
            <person name="Sommer R.J."/>
        </authorList>
    </citation>
    <scope>NUCLEOTIDE SEQUENCE [LARGE SCALE GENOMIC DNA]</scope>
    <source>
        <strain evidence="4">RS5460</strain>
    </source>
</reference>
<evidence type="ECO:0000313" key="4">
    <source>
        <dbReference type="Proteomes" id="UP001328107"/>
    </source>
</evidence>
<feature type="transmembrane region" description="Helical" evidence="2">
    <location>
        <begin position="118"/>
        <end position="142"/>
    </location>
</feature>
<dbReference type="AlphaFoldDB" id="A0AAN5CU80"/>
<accession>A0AAN5CU80</accession>
<evidence type="ECO:0000256" key="2">
    <source>
        <dbReference type="SAM" id="Phobius"/>
    </source>
</evidence>
<sequence>NSSLHQNSSAFFPTFSLILKLLSGIYVITITIAFDYLVYTIKVFHPNLRFLLFSFPWSYLGLFLFSFSKDLWEITFPYNRMTSRVFDYLLLICLLSICLNLFVFVLERTIALVYVKTYEYWSSPVISIILFIAQYALGALLLPFVHPIIIGLLVFSSVVASGIILWRLRSKSRFDHDRHLYTSHGVISTRYQSVENLKATRFLSRLFIYLIPAEPLIPILYAFIYVAFSKPQRAPYFDLLHVVIALHLSIALGIVIRWNNSYSVCLRRIFRMGTSKNGSLQSVTGRNLNVSQSLHSSTYFTMLEQAW</sequence>